<keyword evidence="8 11" id="KW-0862">Zinc</keyword>
<evidence type="ECO:0000256" key="6">
    <source>
        <dbReference type="ARBA" id="ARBA00022723"/>
    </source>
</evidence>
<evidence type="ECO:0000256" key="8">
    <source>
        <dbReference type="ARBA" id="ARBA00022833"/>
    </source>
</evidence>
<comment type="function">
    <text evidence="11">Catalyzes the transfer of a geranylgeranyl moiety from geranylgeranyl diphosphate to both cysteines of proteins with the C-terminal sequence -XXCC, -XCXC and -CCXX.</text>
</comment>
<protein>
    <recommendedName>
        <fullName evidence="10 11">Geranylgeranyl transferase type-2 subunit beta</fullName>
        <ecNumber evidence="3 11">2.5.1.60</ecNumber>
    </recommendedName>
</protein>
<dbReference type="OrthoDB" id="5428259at2759"/>
<evidence type="ECO:0000256" key="5">
    <source>
        <dbReference type="ARBA" id="ARBA00022679"/>
    </source>
</evidence>
<comment type="catalytic activity">
    <reaction evidence="9 11">
        <text>geranylgeranyl diphosphate + L-cysteinyl-[protein] = S-geranylgeranyl-L-cysteinyl-[protein] + diphosphate</text>
        <dbReference type="Rhea" id="RHEA:21240"/>
        <dbReference type="Rhea" id="RHEA-COMP:10131"/>
        <dbReference type="Rhea" id="RHEA-COMP:11537"/>
        <dbReference type="ChEBI" id="CHEBI:29950"/>
        <dbReference type="ChEBI" id="CHEBI:33019"/>
        <dbReference type="ChEBI" id="CHEBI:57533"/>
        <dbReference type="ChEBI" id="CHEBI:86021"/>
        <dbReference type="EC" id="2.5.1.60"/>
    </reaction>
</comment>
<dbReference type="InterPro" id="IPR001330">
    <property type="entry name" value="Prenyltrans"/>
</dbReference>
<feature type="domain" description="Prenyltransferase alpha-alpha toroid" evidence="12">
    <location>
        <begin position="14"/>
        <end position="312"/>
    </location>
</feature>
<comment type="similarity">
    <text evidence="1 11">Belongs to the protein prenyltransferase subunit beta family.</text>
</comment>
<dbReference type="PANTHER" id="PTHR11774">
    <property type="entry name" value="GERANYLGERANYL TRANSFERASE TYPE BETA SUBUNIT"/>
    <property type="match status" value="1"/>
</dbReference>
<gene>
    <name evidence="13" type="ORF">SYNPS1DRAFT_17840</name>
</gene>
<dbReference type="GO" id="GO:0004663">
    <property type="term" value="F:Rab geranylgeranyltransferase activity"/>
    <property type="evidence" value="ECO:0007669"/>
    <property type="project" value="UniProtKB-UniRule"/>
</dbReference>
<name>A0A4P9YV84_9FUNG</name>
<dbReference type="InterPro" id="IPR026873">
    <property type="entry name" value="Ptb1"/>
</dbReference>
<reference evidence="14" key="1">
    <citation type="journal article" date="2018" name="Nat. Microbiol.">
        <title>Leveraging single-cell genomics to expand the fungal tree of life.</title>
        <authorList>
            <person name="Ahrendt S.R."/>
            <person name="Quandt C.A."/>
            <person name="Ciobanu D."/>
            <person name="Clum A."/>
            <person name="Salamov A."/>
            <person name="Andreopoulos B."/>
            <person name="Cheng J.F."/>
            <person name="Woyke T."/>
            <person name="Pelin A."/>
            <person name="Henrissat B."/>
            <person name="Reynolds N.K."/>
            <person name="Benny G.L."/>
            <person name="Smith M.E."/>
            <person name="James T.Y."/>
            <person name="Grigoriev I.V."/>
        </authorList>
    </citation>
    <scope>NUCLEOTIDE SEQUENCE [LARGE SCALE GENOMIC DNA]</scope>
    <source>
        <strain evidence="14">Benny S71-1</strain>
    </source>
</reference>
<accession>A0A4P9YV84</accession>
<evidence type="ECO:0000256" key="9">
    <source>
        <dbReference type="ARBA" id="ARBA00047658"/>
    </source>
</evidence>
<evidence type="ECO:0000256" key="1">
    <source>
        <dbReference type="ARBA" id="ARBA00010497"/>
    </source>
</evidence>
<dbReference type="EMBL" id="KZ990543">
    <property type="protein sequence ID" value="RKP23963.1"/>
    <property type="molecule type" value="Genomic_DNA"/>
</dbReference>
<keyword evidence="5 11" id="KW-0808">Transferase</keyword>
<dbReference type="Gene3D" id="1.50.10.20">
    <property type="match status" value="1"/>
</dbReference>
<comment type="subunit">
    <text evidence="2">Heterodimer of an alpha and a beta subunit.</text>
</comment>
<dbReference type="Proteomes" id="UP000278143">
    <property type="component" value="Unassembled WGS sequence"/>
</dbReference>
<keyword evidence="14" id="KW-1185">Reference proteome</keyword>
<evidence type="ECO:0000256" key="4">
    <source>
        <dbReference type="ARBA" id="ARBA00022602"/>
    </source>
</evidence>
<keyword evidence="7" id="KW-0677">Repeat</keyword>
<evidence type="ECO:0000256" key="10">
    <source>
        <dbReference type="ARBA" id="ARBA00069127"/>
    </source>
</evidence>
<organism evidence="13 14">
    <name type="scientific">Syncephalis pseudoplumigaleata</name>
    <dbReference type="NCBI Taxonomy" id="1712513"/>
    <lineage>
        <taxon>Eukaryota</taxon>
        <taxon>Fungi</taxon>
        <taxon>Fungi incertae sedis</taxon>
        <taxon>Zoopagomycota</taxon>
        <taxon>Zoopagomycotina</taxon>
        <taxon>Zoopagomycetes</taxon>
        <taxon>Zoopagales</taxon>
        <taxon>Piptocephalidaceae</taxon>
        <taxon>Syncephalis</taxon>
    </lineage>
</organism>
<dbReference type="GO" id="GO:0005968">
    <property type="term" value="C:Rab-protein geranylgeranyltransferase complex"/>
    <property type="evidence" value="ECO:0007669"/>
    <property type="project" value="UniProtKB-UniRule"/>
</dbReference>
<dbReference type="FunFam" id="1.50.10.20:FF:000012">
    <property type="entry name" value="Geranylgeranyl transferase type-2 subunit beta"/>
    <property type="match status" value="1"/>
</dbReference>
<evidence type="ECO:0000313" key="13">
    <source>
        <dbReference type="EMBL" id="RKP23963.1"/>
    </source>
</evidence>
<dbReference type="PANTHER" id="PTHR11774:SF11">
    <property type="entry name" value="GERANYLGERANYL TRANSFERASE TYPE-2 SUBUNIT BETA"/>
    <property type="match status" value="1"/>
</dbReference>
<evidence type="ECO:0000313" key="14">
    <source>
        <dbReference type="Proteomes" id="UP000278143"/>
    </source>
</evidence>
<evidence type="ECO:0000256" key="2">
    <source>
        <dbReference type="ARBA" id="ARBA00011355"/>
    </source>
</evidence>
<dbReference type="AlphaFoldDB" id="A0A4P9YV84"/>
<comment type="cofactor">
    <cofactor evidence="11">
        <name>Zn(2+)</name>
        <dbReference type="ChEBI" id="CHEBI:29105"/>
    </cofactor>
    <text evidence="11">Binds 1 zinc ion per subunit.</text>
</comment>
<dbReference type="Pfam" id="PF00432">
    <property type="entry name" value="Prenyltrans"/>
    <property type="match status" value="1"/>
</dbReference>
<dbReference type="InterPro" id="IPR045089">
    <property type="entry name" value="PGGT1B-like"/>
</dbReference>
<evidence type="ECO:0000256" key="11">
    <source>
        <dbReference type="RuleBase" id="RU365076"/>
    </source>
</evidence>
<dbReference type="CDD" id="cd02894">
    <property type="entry name" value="GGTase-II"/>
    <property type="match status" value="1"/>
</dbReference>
<dbReference type="EC" id="2.5.1.60" evidence="3 11"/>
<dbReference type="InterPro" id="IPR008930">
    <property type="entry name" value="Terpenoid_cyclase/PrenylTrfase"/>
</dbReference>
<dbReference type="GO" id="GO:0046872">
    <property type="term" value="F:metal ion binding"/>
    <property type="evidence" value="ECO:0007669"/>
    <property type="project" value="UniProtKB-KW"/>
</dbReference>
<evidence type="ECO:0000256" key="3">
    <source>
        <dbReference type="ARBA" id="ARBA00012656"/>
    </source>
</evidence>
<proteinExistence type="inferred from homology"/>
<sequence>MSTSTTASSDRQTLQVSRHVRFIQELDTKKDDLFYWLSEHLRLNGVYWGLTALALLGQPDALDRSDVIDYILSCQHASGGFGGHLGHDAHLSCTLSAVQVLVMLDALDRVDCDKIAEYVARLQDPETGAFMGDHWGEIDTRFSFSAVACLSLMDRLSVVDVDKASEFVLACQNPDGGFGSIPGAESHAGQIFCCLGFLSIVDRLEYVDVDTLGWWLCERQLGNGGLNGRPEKKEDVCYSWWVLSSLSIIGKLDWIDRDKLVAFILRCQDDESGGFADREGHYPDVFHTLFGIAGLSLLGYDGLNKVDPVYCMPLECIKQLGLHK</sequence>
<dbReference type="GO" id="GO:0072657">
    <property type="term" value="P:protein localization to membrane"/>
    <property type="evidence" value="ECO:0007669"/>
    <property type="project" value="UniProtKB-ARBA"/>
</dbReference>
<evidence type="ECO:0000256" key="7">
    <source>
        <dbReference type="ARBA" id="ARBA00022737"/>
    </source>
</evidence>
<evidence type="ECO:0000259" key="12">
    <source>
        <dbReference type="Pfam" id="PF00432"/>
    </source>
</evidence>
<dbReference type="SUPFAM" id="SSF48239">
    <property type="entry name" value="Terpenoid cyclases/Protein prenyltransferases"/>
    <property type="match status" value="1"/>
</dbReference>
<keyword evidence="6 11" id="KW-0479">Metal-binding</keyword>
<keyword evidence="4 11" id="KW-0637">Prenyltransferase</keyword>